<dbReference type="GeneID" id="131803763"/>
<evidence type="ECO:0000313" key="3">
    <source>
        <dbReference type="RefSeq" id="XP_058981417.1"/>
    </source>
</evidence>
<proteinExistence type="predicted"/>
<dbReference type="RefSeq" id="XP_058981417.1">
    <property type="nucleotide sequence ID" value="XM_059125434.1"/>
</dbReference>
<reference evidence="3" key="1">
    <citation type="submission" date="2025-08" db="UniProtKB">
        <authorList>
            <consortium name="RefSeq"/>
        </authorList>
    </citation>
    <scope>IDENTIFICATION</scope>
    <source>
        <strain evidence="3">Aabys</strain>
        <tissue evidence="3">Whole body</tissue>
    </source>
</reference>
<keyword evidence="2" id="KW-1185">Reference proteome</keyword>
<accession>A0ABM3V6K5</accession>
<dbReference type="Proteomes" id="UP001652621">
    <property type="component" value="Unplaced"/>
</dbReference>
<evidence type="ECO:0000256" key="1">
    <source>
        <dbReference type="SAM" id="SignalP"/>
    </source>
</evidence>
<feature type="signal peptide" evidence="1">
    <location>
        <begin position="1"/>
        <end position="18"/>
    </location>
</feature>
<gene>
    <name evidence="3" type="primary">LOC131803763</name>
</gene>
<sequence>MKFFLAVLVICAVAYSQAQAPMGFYPGFPGQQAFAGVSPGQFYQTMILQKEAGKLLIRPDLPQDLRQRVLDIMTSAEQGLNKCNAPDATTGTGTGAATPTLPWMQIQCSALQMKLYKNQLKVIKNEANARAAAATAAMPSA</sequence>
<evidence type="ECO:0000313" key="2">
    <source>
        <dbReference type="Proteomes" id="UP001652621"/>
    </source>
</evidence>
<feature type="chain" id="PRO_5046766413" evidence="1">
    <location>
        <begin position="19"/>
        <end position="141"/>
    </location>
</feature>
<keyword evidence="1" id="KW-0732">Signal</keyword>
<name>A0ABM3V6K5_MUSDO</name>
<organism evidence="2 3">
    <name type="scientific">Musca domestica</name>
    <name type="common">House fly</name>
    <dbReference type="NCBI Taxonomy" id="7370"/>
    <lineage>
        <taxon>Eukaryota</taxon>
        <taxon>Metazoa</taxon>
        <taxon>Ecdysozoa</taxon>
        <taxon>Arthropoda</taxon>
        <taxon>Hexapoda</taxon>
        <taxon>Insecta</taxon>
        <taxon>Pterygota</taxon>
        <taxon>Neoptera</taxon>
        <taxon>Endopterygota</taxon>
        <taxon>Diptera</taxon>
        <taxon>Brachycera</taxon>
        <taxon>Muscomorpha</taxon>
        <taxon>Muscoidea</taxon>
        <taxon>Muscidae</taxon>
        <taxon>Musca</taxon>
    </lineage>
</organism>
<protein>
    <submittedName>
        <fullName evidence="3">Uncharacterized protein LOC131803763</fullName>
    </submittedName>
</protein>